<dbReference type="STRING" id="167879.CPS_1294"/>
<evidence type="ECO:0000313" key="2">
    <source>
        <dbReference type="EMBL" id="AAZ28692.1"/>
    </source>
</evidence>
<sequence>MNLLSPSPMISSFISLALFIGTLFSAPAQSDHVHEQGSKKKIIWLVEDKLENIDLLAKTSAETSTASYIENLIIQQLTQYNIKIERVTASRMNRVLQTKENACVANRASTPKRREYSLFSDPQSFYLTHKLYRFDPKSALPKQLFNAEGEIKDLPKVFKLLPEKTIGLAQDVSFGNFLDQQIHKIKPENIYYRGGNKRVVALSSMLYKSRVDFVLALPVDITPNEAQEQLIEQYTIAGAPPYLIAHFNCSNSPLGQRVINDINDILAKVYKTKDYYQAHKKWFSDKQLADLQIFLAENFAEKHYINPTQ</sequence>
<dbReference type="KEGG" id="cps:CPS_1294"/>
<accession>Q486H8</accession>
<organism evidence="2 3">
    <name type="scientific">Colwellia psychrerythraea (strain 34H / ATCC BAA-681)</name>
    <name type="common">Vibrio psychroerythus</name>
    <dbReference type="NCBI Taxonomy" id="167879"/>
    <lineage>
        <taxon>Bacteria</taxon>
        <taxon>Pseudomonadati</taxon>
        <taxon>Pseudomonadota</taxon>
        <taxon>Gammaproteobacteria</taxon>
        <taxon>Alteromonadales</taxon>
        <taxon>Colwelliaceae</taxon>
        <taxon>Colwellia</taxon>
    </lineage>
</organism>
<feature type="chain" id="PRO_5004234422" description="Solute-binding protein family 3/N-terminal domain-containing protein" evidence="1">
    <location>
        <begin position="31"/>
        <end position="309"/>
    </location>
</feature>
<reference evidence="2" key="1">
    <citation type="journal article" date="2005" name="Proc. Natl. Acad. Sci. U.S.A.">
        <title>The psychrophilic lifestyle as revealed by the genome sequence of Colwellia psychrerythraea 34H through genomic and proteomic analyses.</title>
        <authorList>
            <person name="Methe B.A."/>
            <person name="Nelson K.E."/>
            <person name="Deming J.W."/>
            <person name="Momen B."/>
            <person name="Melamud E."/>
            <person name="Zhang X."/>
            <person name="Moult J."/>
            <person name="Madupu R."/>
            <person name="Nelson W.C."/>
            <person name="Dodson R.J."/>
            <person name="Brinkac L.M."/>
            <person name="Daugherty S.C."/>
            <person name="Durkin A.S."/>
            <person name="DeBoy R.T."/>
            <person name="Kolonay J.F."/>
            <person name="Sullivan S.A."/>
            <person name="Zhou L."/>
            <person name="Davidsen T.M."/>
            <person name="Wu M."/>
            <person name="Huston A.L."/>
            <person name="Lewis M."/>
            <person name="Weaver B."/>
            <person name="Weidman J.F."/>
            <person name="Khouri H."/>
            <person name="Utterback T.R."/>
            <person name="Feldblyum T.V."/>
            <person name="Fraser C.M."/>
        </authorList>
    </citation>
    <scope>NUCLEOTIDE SEQUENCE [LARGE SCALE GENOMIC DNA]</scope>
    <source>
        <strain evidence="2">34H</strain>
    </source>
</reference>
<evidence type="ECO:0000313" key="3">
    <source>
        <dbReference type="Proteomes" id="UP000000547"/>
    </source>
</evidence>
<dbReference type="EMBL" id="CP000083">
    <property type="protein sequence ID" value="AAZ28692.1"/>
    <property type="molecule type" value="Genomic_DNA"/>
</dbReference>
<feature type="signal peptide" evidence="1">
    <location>
        <begin position="1"/>
        <end position="30"/>
    </location>
</feature>
<proteinExistence type="predicted"/>
<name>Q486H8_COLP3</name>
<dbReference type="HOGENOM" id="CLU_899288_0_0_6"/>
<dbReference type="Proteomes" id="UP000000547">
    <property type="component" value="Chromosome"/>
</dbReference>
<dbReference type="RefSeq" id="WP_011042131.1">
    <property type="nucleotide sequence ID" value="NC_003910.7"/>
</dbReference>
<keyword evidence="1" id="KW-0732">Signal</keyword>
<evidence type="ECO:0000256" key="1">
    <source>
        <dbReference type="SAM" id="SignalP"/>
    </source>
</evidence>
<protein>
    <recommendedName>
        <fullName evidence="4">Solute-binding protein family 3/N-terminal domain-containing protein</fullName>
    </recommendedName>
</protein>
<dbReference type="AlphaFoldDB" id="Q486H8"/>
<gene>
    <name evidence="2" type="ordered locus">CPS_1294</name>
</gene>
<evidence type="ECO:0008006" key="4">
    <source>
        <dbReference type="Google" id="ProtNLM"/>
    </source>
</evidence>
<dbReference type="SUPFAM" id="SSF53850">
    <property type="entry name" value="Periplasmic binding protein-like II"/>
    <property type="match status" value="1"/>
</dbReference>
<dbReference type="Gene3D" id="3.40.190.10">
    <property type="entry name" value="Periplasmic binding protein-like II"/>
    <property type="match status" value="2"/>
</dbReference>